<keyword evidence="1" id="KW-1133">Transmembrane helix</keyword>
<sequence>MGGSKDEITYSEDSESLWKLRAGFLARVGKVGKAVPEMRTDHGLLRTVALGPNAKQAPRASKVDTMPSTTNAFSIKLLGIFLVIYLLLLSPTSGRVLSDFPHGCQGGPRPTQPNDSSHEVPLVFNGTCIFLEENDVSNIAGICILSNVPEGRNACSFVRYVRVPRVGPVQRAEATTTGNNTVAIQGERYKLVLHLGQREAVHYANAKHYGDDGMYLDFPLPSSGRVEMPNGTTLVFPNTTFHGAAYASNISSDSITVSGENNAEKDGYKAHIDFDLSIDQVDDGWYYDVSLHYGIDGQAINVEENVVFAKGFLPNQVH</sequence>
<keyword evidence="1" id="KW-0812">Transmembrane</keyword>
<accession>A0A7J6MET8</accession>
<keyword evidence="3" id="KW-1185">Reference proteome</keyword>
<protein>
    <submittedName>
        <fullName evidence="2">Uncharacterized protein</fullName>
    </submittedName>
</protein>
<dbReference type="AlphaFoldDB" id="A0A7J6MET8"/>
<evidence type="ECO:0000313" key="3">
    <source>
        <dbReference type="Proteomes" id="UP000591131"/>
    </source>
</evidence>
<evidence type="ECO:0000313" key="2">
    <source>
        <dbReference type="EMBL" id="KAF4670108.1"/>
    </source>
</evidence>
<name>A0A7J6MET8_PERCH</name>
<gene>
    <name evidence="2" type="ORF">FOL47_002226</name>
</gene>
<keyword evidence="1" id="KW-0472">Membrane</keyword>
<reference evidence="2 3" key="1">
    <citation type="submission" date="2020-04" db="EMBL/GenBank/DDBJ databases">
        <title>Perkinsus chesapeaki whole genome sequence.</title>
        <authorList>
            <person name="Bogema D.R."/>
        </authorList>
    </citation>
    <scope>NUCLEOTIDE SEQUENCE [LARGE SCALE GENOMIC DNA]</scope>
    <source>
        <strain evidence="2">ATCC PRA-425</strain>
    </source>
</reference>
<organism evidence="2 3">
    <name type="scientific">Perkinsus chesapeaki</name>
    <name type="common">Clam parasite</name>
    <name type="synonym">Perkinsus andrewsi</name>
    <dbReference type="NCBI Taxonomy" id="330153"/>
    <lineage>
        <taxon>Eukaryota</taxon>
        <taxon>Sar</taxon>
        <taxon>Alveolata</taxon>
        <taxon>Perkinsozoa</taxon>
        <taxon>Perkinsea</taxon>
        <taxon>Perkinsida</taxon>
        <taxon>Perkinsidae</taxon>
        <taxon>Perkinsus</taxon>
    </lineage>
</organism>
<proteinExistence type="predicted"/>
<evidence type="ECO:0000256" key="1">
    <source>
        <dbReference type="SAM" id="Phobius"/>
    </source>
</evidence>
<feature type="transmembrane region" description="Helical" evidence="1">
    <location>
        <begin position="72"/>
        <end position="89"/>
    </location>
</feature>
<dbReference type="Proteomes" id="UP000591131">
    <property type="component" value="Unassembled WGS sequence"/>
</dbReference>
<comment type="caution">
    <text evidence="2">The sequence shown here is derived from an EMBL/GenBank/DDBJ whole genome shotgun (WGS) entry which is preliminary data.</text>
</comment>
<dbReference type="EMBL" id="JAAPAO010000159">
    <property type="protein sequence ID" value="KAF4670108.1"/>
    <property type="molecule type" value="Genomic_DNA"/>
</dbReference>